<dbReference type="Pfam" id="PF14903">
    <property type="entry name" value="WG_beta_rep"/>
    <property type="match status" value="1"/>
</dbReference>
<evidence type="ECO:0000313" key="1">
    <source>
        <dbReference type="EMBL" id="NME72368.1"/>
    </source>
</evidence>
<proteinExistence type="predicted"/>
<sequence>MKKSKLLFPYLGIFIFTILFGGCSISSEVEKRYYTKREAEPISRIASSILIGKKPKRLPDNIDELEADFFDKSFVKLFNMPVENFKGSREEEFRTFKKTYQFMSEQIKANNPDVNTLKMSRGKLITADINTLKYNQDSRRLLEGLKVDGHHIIKKEGKYGLMDENGLIVIPLEYDLIDVPSEGKVSAKKNGKWGYLNLEGEIVIPFHFDEAQIFIDGYAHAISNGIEGVIDSEGNWVSDPQKNDNWMSKFIFNSTWSTSTDWSNSNKMFYLWYLKNSLKDEYYALFTGYSKKCSTPFRKVRCYYIIYDSIVIDEKGRFVNIIDEDFNIQNDLNGYILATSESNYTYIAPPQAKGFSVNGIYGRVHKDYIVLYGPDYKNLYDIKSNMKPWQSHDLQFVFDECYWAKPLTNYQCYNYDGKEIIEADKLIYYAFPKFLIYTKGNLKGISGDQFYTEALYDDIKIYDKHLFFKKGNKWAAYSVNLDKYSDFEYERVRELSDKTFKLYLETTGYHILKDSLLITSDVNSNNLNKTGQI</sequence>
<comment type="caution">
    <text evidence="1">The sequence shown here is derived from an EMBL/GenBank/DDBJ whole genome shotgun (WGS) entry which is preliminary data.</text>
</comment>
<dbReference type="AlphaFoldDB" id="A0A7X9S0Z7"/>
<protein>
    <submittedName>
        <fullName evidence="1">WG repeat-containing protein</fullName>
    </submittedName>
</protein>
<accession>A0A7X9S0Z7</accession>
<evidence type="ECO:0000313" key="2">
    <source>
        <dbReference type="Proteomes" id="UP000576082"/>
    </source>
</evidence>
<reference evidence="1 2" key="1">
    <citation type="submission" date="2020-04" db="EMBL/GenBank/DDBJ databases">
        <title>Flammeovirga sp. SR4, a novel species isolated from seawater.</title>
        <authorList>
            <person name="Wang X."/>
        </authorList>
    </citation>
    <scope>NUCLEOTIDE SEQUENCE [LARGE SCALE GENOMIC DNA]</scope>
    <source>
        <strain evidence="1 2">ATCC 23126</strain>
    </source>
</reference>
<dbReference type="EMBL" id="JABANE010000155">
    <property type="protein sequence ID" value="NME72368.1"/>
    <property type="molecule type" value="Genomic_DNA"/>
</dbReference>
<dbReference type="PANTHER" id="PTHR37841">
    <property type="entry name" value="GLR2918 PROTEIN"/>
    <property type="match status" value="1"/>
</dbReference>
<dbReference type="PANTHER" id="PTHR37841:SF1">
    <property type="entry name" value="DUF3298 DOMAIN-CONTAINING PROTEIN"/>
    <property type="match status" value="1"/>
</dbReference>
<keyword evidence="2" id="KW-1185">Reference proteome</keyword>
<dbReference type="PROSITE" id="PS51257">
    <property type="entry name" value="PROKAR_LIPOPROTEIN"/>
    <property type="match status" value="1"/>
</dbReference>
<name>A0A7X9S0Z7_9BACT</name>
<gene>
    <name evidence="1" type="ORF">HHU12_30685</name>
</gene>
<organism evidence="1 2">
    <name type="scientific">Flammeovirga aprica JL-4</name>
    <dbReference type="NCBI Taxonomy" id="694437"/>
    <lineage>
        <taxon>Bacteria</taxon>
        <taxon>Pseudomonadati</taxon>
        <taxon>Bacteroidota</taxon>
        <taxon>Cytophagia</taxon>
        <taxon>Cytophagales</taxon>
        <taxon>Flammeovirgaceae</taxon>
        <taxon>Flammeovirga</taxon>
    </lineage>
</organism>
<dbReference type="InterPro" id="IPR032774">
    <property type="entry name" value="WG_beta_rep"/>
</dbReference>
<dbReference type="Proteomes" id="UP000576082">
    <property type="component" value="Unassembled WGS sequence"/>
</dbReference>
<dbReference type="SUPFAM" id="SSF69360">
    <property type="entry name" value="Cell wall binding repeat"/>
    <property type="match status" value="1"/>
</dbReference>
<dbReference type="RefSeq" id="WP_169660562.1">
    <property type="nucleotide sequence ID" value="NZ_JABANE010000155.1"/>
</dbReference>